<reference evidence="8" key="1">
    <citation type="journal article" date="2017" name="Cell">
        <title>Insights into land plant evolution garnered from the Marchantia polymorpha genome.</title>
        <authorList>
            <person name="Bowman J.L."/>
            <person name="Kohchi T."/>
            <person name="Yamato K.T."/>
            <person name="Jenkins J."/>
            <person name="Shu S."/>
            <person name="Ishizaki K."/>
            <person name="Yamaoka S."/>
            <person name="Nishihama R."/>
            <person name="Nakamura Y."/>
            <person name="Berger F."/>
            <person name="Adam C."/>
            <person name="Aki S.S."/>
            <person name="Althoff F."/>
            <person name="Araki T."/>
            <person name="Arteaga-Vazquez M.A."/>
            <person name="Balasubrmanian S."/>
            <person name="Barry K."/>
            <person name="Bauer D."/>
            <person name="Boehm C.R."/>
            <person name="Briginshaw L."/>
            <person name="Caballero-Perez J."/>
            <person name="Catarino B."/>
            <person name="Chen F."/>
            <person name="Chiyoda S."/>
            <person name="Chovatia M."/>
            <person name="Davies K.M."/>
            <person name="Delmans M."/>
            <person name="Demura T."/>
            <person name="Dierschke T."/>
            <person name="Dolan L."/>
            <person name="Dorantes-Acosta A.E."/>
            <person name="Eklund D.M."/>
            <person name="Florent S.N."/>
            <person name="Flores-Sandoval E."/>
            <person name="Fujiyama A."/>
            <person name="Fukuzawa H."/>
            <person name="Galik B."/>
            <person name="Grimanelli D."/>
            <person name="Grimwood J."/>
            <person name="Grossniklaus U."/>
            <person name="Hamada T."/>
            <person name="Haseloff J."/>
            <person name="Hetherington A.J."/>
            <person name="Higo A."/>
            <person name="Hirakawa Y."/>
            <person name="Hundley H.N."/>
            <person name="Ikeda Y."/>
            <person name="Inoue K."/>
            <person name="Inoue S.I."/>
            <person name="Ishida S."/>
            <person name="Jia Q."/>
            <person name="Kakita M."/>
            <person name="Kanazawa T."/>
            <person name="Kawai Y."/>
            <person name="Kawashima T."/>
            <person name="Kennedy M."/>
            <person name="Kinose K."/>
            <person name="Kinoshita T."/>
            <person name="Kohara Y."/>
            <person name="Koide E."/>
            <person name="Komatsu K."/>
            <person name="Kopischke S."/>
            <person name="Kubo M."/>
            <person name="Kyozuka J."/>
            <person name="Lagercrantz U."/>
            <person name="Lin S.S."/>
            <person name="Lindquist E."/>
            <person name="Lipzen A.M."/>
            <person name="Lu C.W."/>
            <person name="De Luna E."/>
            <person name="Martienssen R.A."/>
            <person name="Minamino N."/>
            <person name="Mizutani M."/>
            <person name="Mizutani M."/>
            <person name="Mochizuki N."/>
            <person name="Monte I."/>
            <person name="Mosher R."/>
            <person name="Nagasaki H."/>
            <person name="Nakagami H."/>
            <person name="Naramoto S."/>
            <person name="Nishitani K."/>
            <person name="Ohtani M."/>
            <person name="Okamoto T."/>
            <person name="Okumura M."/>
            <person name="Phillips J."/>
            <person name="Pollak B."/>
            <person name="Reinders A."/>
            <person name="Rovekamp M."/>
            <person name="Sano R."/>
            <person name="Sawa S."/>
            <person name="Schmid M.W."/>
            <person name="Shirakawa M."/>
            <person name="Solano R."/>
            <person name="Spunde A."/>
            <person name="Suetsugu N."/>
            <person name="Sugano S."/>
            <person name="Sugiyama A."/>
            <person name="Sun R."/>
            <person name="Suzuki Y."/>
            <person name="Takenaka M."/>
            <person name="Takezawa D."/>
            <person name="Tomogane H."/>
            <person name="Tsuzuki M."/>
            <person name="Ueda T."/>
            <person name="Umeda M."/>
            <person name="Ward J.M."/>
            <person name="Watanabe Y."/>
            <person name="Yazaki K."/>
            <person name="Yokoyama R."/>
            <person name="Yoshitake Y."/>
            <person name="Yotsui I."/>
            <person name="Zachgo S."/>
            <person name="Schmutz J."/>
        </authorList>
    </citation>
    <scope>NUCLEOTIDE SEQUENCE [LARGE SCALE GENOMIC DNA]</scope>
    <source>
        <strain evidence="8">Tak-1</strain>
    </source>
</reference>
<dbReference type="InterPro" id="IPR005123">
    <property type="entry name" value="Oxoglu/Fe-dep_dioxygenase_dom"/>
</dbReference>
<name>A0A2R6WLA6_MARPO</name>
<sequence>MGQKEISVAVPADSAAQGQSMQFPHLDETLEILKTSDNRSILDRYKWETSLRDGMQEAGSKPAFVFPVMDMKHQSSQDHALRERLVKDIGLAAEEWGFFLVKNHTIPRDLIDKMMSYGHNFFSLPKEKKEEAVFNLTVHPGKNPYYQGYGGRFQHLQEKVPWLEHLGELEHPVSGVKNLASILWPESNESASFCEAVKTFSEAIRQLGIQIFELLAEHLKLERDFFSKHFAEDKAYQTNWRFNHYPPCPAPDFVLGLGPHTDPNALTIIVQGDVAGYQLLKNDFWFQVEPVPDTLLVNIGTALQTWTNGRFSSVLHRAVVNEKKARLSILNFLSPAKDTPLEPHPSLIDAEHPRKSDSRDWTHLFQPKLS</sequence>
<dbReference type="PRINTS" id="PR00682">
    <property type="entry name" value="IPNSYNTHASE"/>
</dbReference>
<dbReference type="EMBL" id="KZ772750">
    <property type="protein sequence ID" value="PTQ34649.1"/>
    <property type="molecule type" value="Genomic_DNA"/>
</dbReference>
<dbReference type="InterPro" id="IPR050295">
    <property type="entry name" value="Plant_2OG-oxidoreductases"/>
</dbReference>
<feature type="region of interest" description="Disordered" evidence="5">
    <location>
        <begin position="342"/>
        <end position="361"/>
    </location>
</feature>
<dbReference type="Proteomes" id="UP000244005">
    <property type="component" value="Unassembled WGS sequence"/>
</dbReference>
<evidence type="ECO:0000313" key="8">
    <source>
        <dbReference type="Proteomes" id="UP000244005"/>
    </source>
</evidence>
<dbReference type="InterPro" id="IPR026992">
    <property type="entry name" value="DIOX_N"/>
</dbReference>
<dbReference type="Pfam" id="PF03171">
    <property type="entry name" value="2OG-FeII_Oxy"/>
    <property type="match status" value="1"/>
</dbReference>
<comment type="similarity">
    <text evidence="1 4">Belongs to the iron/ascorbate-dependent oxidoreductase family.</text>
</comment>
<dbReference type="GO" id="GO:0046872">
    <property type="term" value="F:metal ion binding"/>
    <property type="evidence" value="ECO:0007669"/>
    <property type="project" value="UniProtKB-KW"/>
</dbReference>
<feature type="domain" description="Fe2OG dioxygenase" evidence="6">
    <location>
        <begin position="234"/>
        <end position="335"/>
    </location>
</feature>
<accession>A0A2R6WLA6</accession>
<dbReference type="PROSITE" id="PS51471">
    <property type="entry name" value="FE2OG_OXY"/>
    <property type="match status" value="1"/>
</dbReference>
<dbReference type="Pfam" id="PF14226">
    <property type="entry name" value="DIOX_N"/>
    <property type="match status" value="1"/>
</dbReference>
<evidence type="ECO:0000259" key="6">
    <source>
        <dbReference type="PROSITE" id="PS51471"/>
    </source>
</evidence>
<feature type="compositionally biased region" description="Basic and acidic residues" evidence="5">
    <location>
        <begin position="349"/>
        <end position="361"/>
    </location>
</feature>
<dbReference type="Gramene" id="Mp5g00520.1">
    <property type="protein sequence ID" value="Mp5g00520.1.cds"/>
    <property type="gene ID" value="Mp5g00520"/>
</dbReference>
<dbReference type="InterPro" id="IPR027443">
    <property type="entry name" value="IPNS-like_sf"/>
</dbReference>
<evidence type="ECO:0000256" key="3">
    <source>
        <dbReference type="ARBA" id="ARBA00023004"/>
    </source>
</evidence>
<protein>
    <recommendedName>
        <fullName evidence="6">Fe2OG dioxygenase domain-containing protein</fullName>
    </recommendedName>
</protein>
<evidence type="ECO:0000256" key="4">
    <source>
        <dbReference type="RuleBase" id="RU003682"/>
    </source>
</evidence>
<keyword evidence="3 4" id="KW-0408">Iron</keyword>
<dbReference type="InterPro" id="IPR044861">
    <property type="entry name" value="IPNS-like_FE2OG_OXY"/>
</dbReference>
<evidence type="ECO:0000256" key="5">
    <source>
        <dbReference type="SAM" id="MobiDB-lite"/>
    </source>
</evidence>
<keyword evidence="2 4" id="KW-0479">Metal-binding</keyword>
<organism evidence="7 8">
    <name type="scientific">Marchantia polymorpha</name>
    <name type="common">Common liverwort</name>
    <name type="synonym">Marchantia aquatica</name>
    <dbReference type="NCBI Taxonomy" id="3197"/>
    <lineage>
        <taxon>Eukaryota</taxon>
        <taxon>Viridiplantae</taxon>
        <taxon>Streptophyta</taxon>
        <taxon>Embryophyta</taxon>
        <taxon>Marchantiophyta</taxon>
        <taxon>Marchantiopsida</taxon>
        <taxon>Marchantiidae</taxon>
        <taxon>Marchantiales</taxon>
        <taxon>Marchantiaceae</taxon>
        <taxon>Marchantia</taxon>
    </lineage>
</organism>
<evidence type="ECO:0000256" key="1">
    <source>
        <dbReference type="ARBA" id="ARBA00008056"/>
    </source>
</evidence>
<gene>
    <name evidence="7" type="ORF">MARPO_0078s0051</name>
</gene>
<dbReference type="PANTHER" id="PTHR47991">
    <property type="entry name" value="OXOGLUTARATE/IRON-DEPENDENT DIOXYGENASE"/>
    <property type="match status" value="1"/>
</dbReference>
<evidence type="ECO:0000313" key="7">
    <source>
        <dbReference type="EMBL" id="PTQ34649.1"/>
    </source>
</evidence>
<keyword evidence="4" id="KW-0560">Oxidoreductase</keyword>
<dbReference type="Gene3D" id="2.60.120.330">
    <property type="entry name" value="B-lactam Antibiotic, Isopenicillin N Synthase, Chain"/>
    <property type="match status" value="1"/>
</dbReference>
<dbReference type="AlphaFoldDB" id="A0A2R6WLA6"/>
<dbReference type="GO" id="GO:0016491">
    <property type="term" value="F:oxidoreductase activity"/>
    <property type="evidence" value="ECO:0007669"/>
    <property type="project" value="UniProtKB-KW"/>
</dbReference>
<proteinExistence type="inferred from homology"/>
<keyword evidence="8" id="KW-1185">Reference proteome</keyword>
<dbReference type="OrthoDB" id="288590at2759"/>
<evidence type="ECO:0000256" key="2">
    <source>
        <dbReference type="ARBA" id="ARBA00022723"/>
    </source>
</evidence>
<dbReference type="SUPFAM" id="SSF51197">
    <property type="entry name" value="Clavaminate synthase-like"/>
    <property type="match status" value="1"/>
</dbReference>